<dbReference type="InterPro" id="IPR051358">
    <property type="entry name" value="TF_AMS/ICE1/BHLH6-like"/>
</dbReference>
<dbReference type="PROSITE" id="PS50888">
    <property type="entry name" value="BHLH"/>
    <property type="match status" value="1"/>
</dbReference>
<feature type="coiled-coil region" evidence="5">
    <location>
        <begin position="216"/>
        <end position="243"/>
    </location>
</feature>
<keyword evidence="3" id="KW-0804">Transcription</keyword>
<dbReference type="PANTHER" id="PTHR31945">
    <property type="entry name" value="TRANSCRIPTION FACTOR SCREAM2-RELATED"/>
    <property type="match status" value="1"/>
</dbReference>
<organism evidence="7 8">
    <name type="scientific">Dillenia turbinata</name>
    <dbReference type="NCBI Taxonomy" id="194707"/>
    <lineage>
        <taxon>Eukaryota</taxon>
        <taxon>Viridiplantae</taxon>
        <taxon>Streptophyta</taxon>
        <taxon>Embryophyta</taxon>
        <taxon>Tracheophyta</taxon>
        <taxon>Spermatophyta</taxon>
        <taxon>Magnoliopsida</taxon>
        <taxon>eudicotyledons</taxon>
        <taxon>Gunneridae</taxon>
        <taxon>Pentapetalae</taxon>
        <taxon>Dilleniales</taxon>
        <taxon>Dilleniaceae</taxon>
        <taxon>Dillenia</taxon>
    </lineage>
</organism>
<keyword evidence="8" id="KW-1185">Reference proteome</keyword>
<protein>
    <submittedName>
        <fullName evidence="7">Myc-type, basic helix-loop-helix (BHLH) domain</fullName>
    </submittedName>
</protein>
<feature type="domain" description="BHLH" evidence="6">
    <location>
        <begin position="177"/>
        <end position="226"/>
    </location>
</feature>
<dbReference type="GO" id="GO:0046983">
    <property type="term" value="F:protein dimerization activity"/>
    <property type="evidence" value="ECO:0007669"/>
    <property type="project" value="InterPro"/>
</dbReference>
<dbReference type="GO" id="GO:0043565">
    <property type="term" value="F:sequence-specific DNA binding"/>
    <property type="evidence" value="ECO:0007669"/>
    <property type="project" value="TreeGrafter"/>
</dbReference>
<keyword evidence="2" id="KW-0805">Transcription regulation</keyword>
<comment type="caution">
    <text evidence="7">The sequence shown here is derived from an EMBL/GenBank/DDBJ whole genome shotgun (WGS) entry which is preliminary data.</text>
</comment>
<dbReference type="Pfam" id="PF00010">
    <property type="entry name" value="HLH"/>
    <property type="match status" value="1"/>
</dbReference>
<dbReference type="InterPro" id="IPR036638">
    <property type="entry name" value="HLH_DNA-bd_sf"/>
</dbReference>
<dbReference type="PANTHER" id="PTHR31945:SF15">
    <property type="entry name" value="TRANSCRIPTION FACTOR BHLH61-RELATED"/>
    <property type="match status" value="1"/>
</dbReference>
<evidence type="ECO:0000313" key="7">
    <source>
        <dbReference type="EMBL" id="KAK6940288.1"/>
    </source>
</evidence>
<dbReference type="EMBL" id="JBAMMX010000005">
    <property type="protein sequence ID" value="KAK6940288.1"/>
    <property type="molecule type" value="Genomic_DNA"/>
</dbReference>
<dbReference type="SMART" id="SM00353">
    <property type="entry name" value="HLH"/>
    <property type="match status" value="1"/>
</dbReference>
<dbReference type="Pfam" id="PF22754">
    <property type="entry name" value="bHLH-TF_ACT-like_plant"/>
    <property type="match status" value="1"/>
</dbReference>
<evidence type="ECO:0000256" key="1">
    <source>
        <dbReference type="ARBA" id="ARBA00004123"/>
    </source>
</evidence>
<keyword evidence="5" id="KW-0175">Coiled coil</keyword>
<evidence type="ECO:0000256" key="4">
    <source>
        <dbReference type="ARBA" id="ARBA00023242"/>
    </source>
</evidence>
<evidence type="ECO:0000256" key="5">
    <source>
        <dbReference type="SAM" id="Coils"/>
    </source>
</evidence>
<proteinExistence type="predicted"/>
<evidence type="ECO:0000259" key="6">
    <source>
        <dbReference type="PROSITE" id="PS50888"/>
    </source>
</evidence>
<evidence type="ECO:0000256" key="2">
    <source>
        <dbReference type="ARBA" id="ARBA00023015"/>
    </source>
</evidence>
<reference evidence="7 8" key="1">
    <citation type="submission" date="2023-12" db="EMBL/GenBank/DDBJ databases">
        <title>A high-quality genome assembly for Dillenia turbinata (Dilleniales).</title>
        <authorList>
            <person name="Chanderbali A."/>
        </authorList>
    </citation>
    <scope>NUCLEOTIDE SEQUENCE [LARGE SCALE GENOMIC DNA]</scope>
    <source>
        <strain evidence="7">LSX21</strain>
        <tissue evidence="7">Leaf</tissue>
    </source>
</reference>
<gene>
    <name evidence="7" type="ORF">RJ641_029819</name>
</gene>
<dbReference type="CDD" id="cd04873">
    <property type="entry name" value="ACT_UUR-ACR-like"/>
    <property type="match status" value="1"/>
</dbReference>
<evidence type="ECO:0000313" key="8">
    <source>
        <dbReference type="Proteomes" id="UP001370490"/>
    </source>
</evidence>
<evidence type="ECO:0000256" key="3">
    <source>
        <dbReference type="ARBA" id="ARBA00023163"/>
    </source>
</evidence>
<dbReference type="GO" id="GO:0003700">
    <property type="term" value="F:DNA-binding transcription factor activity"/>
    <property type="evidence" value="ECO:0007669"/>
    <property type="project" value="TreeGrafter"/>
</dbReference>
<accession>A0AAN8W5J2</accession>
<dbReference type="InterPro" id="IPR011598">
    <property type="entry name" value="bHLH_dom"/>
</dbReference>
<dbReference type="Gene3D" id="4.10.280.10">
    <property type="entry name" value="Helix-loop-helix DNA-binding domain"/>
    <property type="match status" value="1"/>
</dbReference>
<name>A0AAN8W5J2_9MAGN</name>
<dbReference type="SUPFAM" id="SSF47459">
    <property type="entry name" value="HLH, helix-loop-helix DNA-binding domain"/>
    <property type="match status" value="1"/>
</dbReference>
<dbReference type="InterPro" id="IPR054502">
    <property type="entry name" value="bHLH-TF_ACT-like_plant"/>
</dbReference>
<dbReference type="AlphaFoldDB" id="A0AAN8W5J2"/>
<dbReference type="GO" id="GO:0005634">
    <property type="term" value="C:nucleus"/>
    <property type="evidence" value="ECO:0007669"/>
    <property type="project" value="UniProtKB-SubCell"/>
</dbReference>
<sequence>MELNEHVFLEELLGLKRESCWETTIPIANGMNEFFPNGFSFDCFDQNPVAVLPSISSFQQGYSVPLEQSFGDSSYGEVYYPFISNEICAPQTLVDTPPFPVHEDHSFSVMEDDEQGLVGDDHLHNLDIHNTNASATSTIATTACKVEPVQSFEAPLLCDNMGSLCVERKNRVKKLEGQPSKNLMAERRRRKRLNDRLSMLRSVVPKISKMDRTSILGDTIDYMKELLERINNLQEEIDVGSNQLNLMGIFKDIKPNEVLVRNSPKFEVERRNVDTRIEICCAAKPGLLLSTVNTLEALGLEIQQCVISCFNDFAMQASCSEEMEMEQSTIISSEDIKQALFRNAGYGGRCM</sequence>
<keyword evidence="4" id="KW-0539">Nucleus</keyword>
<comment type="subcellular location">
    <subcellularLocation>
        <location evidence="1">Nucleus</location>
    </subcellularLocation>
</comment>
<dbReference type="Proteomes" id="UP001370490">
    <property type="component" value="Unassembled WGS sequence"/>
</dbReference>